<dbReference type="PANTHER" id="PTHR11566">
    <property type="entry name" value="DYNAMIN"/>
    <property type="match status" value="1"/>
</dbReference>
<dbReference type="Proteomes" id="UP000801428">
    <property type="component" value="Unassembled WGS sequence"/>
</dbReference>
<dbReference type="Pfam" id="PF00350">
    <property type="entry name" value="Dynamin_N"/>
    <property type="match status" value="1"/>
</dbReference>
<dbReference type="PROSITE" id="PS51388">
    <property type="entry name" value="GED"/>
    <property type="match status" value="1"/>
</dbReference>
<dbReference type="GO" id="GO:0006897">
    <property type="term" value="P:endocytosis"/>
    <property type="evidence" value="ECO:0007669"/>
    <property type="project" value="TreeGrafter"/>
</dbReference>
<name>A0A9P4TN23_CURKU</name>
<dbReference type="GO" id="GO:0016559">
    <property type="term" value="P:peroxisome fission"/>
    <property type="evidence" value="ECO:0007669"/>
    <property type="project" value="TreeGrafter"/>
</dbReference>
<dbReference type="InterPro" id="IPR001401">
    <property type="entry name" value="Dynamin_GTPase"/>
</dbReference>
<evidence type="ECO:0000259" key="2">
    <source>
        <dbReference type="PROSITE" id="PS51388"/>
    </source>
</evidence>
<dbReference type="AlphaFoldDB" id="A0A9P4TN23"/>
<dbReference type="GO" id="GO:0008017">
    <property type="term" value="F:microtubule binding"/>
    <property type="evidence" value="ECO:0007669"/>
    <property type="project" value="TreeGrafter"/>
</dbReference>
<dbReference type="OrthoDB" id="415706at2759"/>
<feature type="region of interest" description="Disordered" evidence="1">
    <location>
        <begin position="1"/>
        <end position="22"/>
    </location>
</feature>
<protein>
    <submittedName>
        <fullName evidence="4">Uncharacterized protein</fullName>
    </submittedName>
</protein>
<accession>A0A9P4TN23</accession>
<feature type="domain" description="Dynamin-type G" evidence="3">
    <location>
        <begin position="56"/>
        <end position="346"/>
    </location>
</feature>
<organism evidence="4 5">
    <name type="scientific">Curvularia kusanoi</name>
    <name type="common">Cochliobolus kusanoi</name>
    <dbReference type="NCBI Taxonomy" id="90978"/>
    <lineage>
        <taxon>Eukaryota</taxon>
        <taxon>Fungi</taxon>
        <taxon>Dikarya</taxon>
        <taxon>Ascomycota</taxon>
        <taxon>Pezizomycotina</taxon>
        <taxon>Dothideomycetes</taxon>
        <taxon>Pleosporomycetidae</taxon>
        <taxon>Pleosporales</taxon>
        <taxon>Pleosporineae</taxon>
        <taxon>Pleosporaceae</taxon>
        <taxon>Curvularia</taxon>
    </lineage>
</organism>
<dbReference type="GO" id="GO:0005525">
    <property type="term" value="F:GTP binding"/>
    <property type="evidence" value="ECO:0007669"/>
    <property type="project" value="InterPro"/>
</dbReference>
<dbReference type="GO" id="GO:0016020">
    <property type="term" value="C:membrane"/>
    <property type="evidence" value="ECO:0007669"/>
    <property type="project" value="TreeGrafter"/>
</dbReference>
<dbReference type="PANTHER" id="PTHR11566:SF66">
    <property type="entry name" value="INTERFERON-INDUCED GTP-BINDING PROTEIN MX"/>
    <property type="match status" value="1"/>
</dbReference>
<keyword evidence="5" id="KW-1185">Reference proteome</keyword>
<feature type="compositionally biased region" description="Polar residues" evidence="1">
    <location>
        <begin position="420"/>
        <end position="432"/>
    </location>
</feature>
<proteinExistence type="predicted"/>
<sequence>MVRNTTHKRPHPGEEDEDVAGVDGLSTEALTKLQSKDERRLLDVVDKLRRTGLQGTIELPQLVVCGDQSSGKSSLLEAITEIPFPRKANLCTRFATEIILRRETRTTVTVRIVADKNRTENEKRKLSAFTHVLTNIHKLPDVIDIATHEMGLGKLGTSKAFTRDVLSITICGPDRPQLTLVDLPGLIQAPTKQATDSDKKLIHEIVGEYMMNPRTIILAVVSARNDAANQCILAMFKEIDQKGSRTLGIITKPDCIQPEDEQQWSDLAQNKEVFLERGWHMIKNPSSGKHTAKQRNDEEEAFFDQGPFRSLSREMAKLDATNAQLLKLGDKRETPAEQRMVLMKIATLINHTISSAVDGHYQDEFFEEVDLGNSVDSGINIRRFRAVVQNLNHEFAELMRLRGHAFIFENEEDKDKSKEPSSNSQVDSTNDSSKTEGKLDGVTSSKKASETPKKKQKPKQSSGNAKDLTDGLPSPSSMSYDDTMTWVKDTIVHCRGVELPGSVNPEVTSFLFWQQSDPWKEIAFYHINKVWEACKEFVHHVLEHAAPTEFKKPLEDLLITSALKETLTCAREEFHKLIEDHGRHPSTYDHCYSDSLQKKRNKKYASLTASARSAATTTHVTAEGGVQTMQQFDADIFSQIMAKAVERNMMTFAAEEALESQNAYYADELKYFIRAITKQVVERCMIAPLPSKLLSPMVVAAMSDEQVEFIAGEPPETTAQRAFLLERKKMLESGFDIFRDAMGGVKRFRRSG</sequence>
<dbReference type="PROSITE" id="PS51718">
    <property type="entry name" value="G_DYNAMIN_2"/>
    <property type="match status" value="1"/>
</dbReference>
<dbReference type="Gene3D" id="3.40.50.300">
    <property type="entry name" value="P-loop containing nucleotide triphosphate hydrolases"/>
    <property type="match status" value="1"/>
</dbReference>
<dbReference type="Gene3D" id="1.20.120.1240">
    <property type="entry name" value="Dynamin, middle domain"/>
    <property type="match status" value="1"/>
</dbReference>
<dbReference type="CDD" id="cd08771">
    <property type="entry name" value="DLP_1"/>
    <property type="match status" value="1"/>
</dbReference>
<gene>
    <name evidence="4" type="ORF">E8E13_009545</name>
</gene>
<dbReference type="PRINTS" id="PR00195">
    <property type="entry name" value="DYNAMIN"/>
</dbReference>
<feature type="region of interest" description="Disordered" evidence="1">
    <location>
        <begin position="411"/>
        <end position="480"/>
    </location>
</feature>
<dbReference type="InterPro" id="IPR027417">
    <property type="entry name" value="P-loop_NTPase"/>
</dbReference>
<dbReference type="GO" id="GO:0005739">
    <property type="term" value="C:mitochondrion"/>
    <property type="evidence" value="ECO:0007669"/>
    <property type="project" value="TreeGrafter"/>
</dbReference>
<dbReference type="SUPFAM" id="SSF52540">
    <property type="entry name" value="P-loop containing nucleoside triphosphate hydrolases"/>
    <property type="match status" value="1"/>
</dbReference>
<reference evidence="4" key="1">
    <citation type="submission" date="2019-04" db="EMBL/GenBank/DDBJ databases">
        <title>Sequencing of skin fungus with MAO and IRED activity.</title>
        <authorList>
            <person name="Marsaioli A.J."/>
            <person name="Bonatto J.M.C."/>
            <person name="Reis Junior O."/>
        </authorList>
    </citation>
    <scope>NUCLEOTIDE SEQUENCE</scope>
    <source>
        <strain evidence="4">30M1</strain>
    </source>
</reference>
<dbReference type="SMART" id="SM00053">
    <property type="entry name" value="DYNc"/>
    <property type="match status" value="1"/>
</dbReference>
<dbReference type="GO" id="GO:0005874">
    <property type="term" value="C:microtubule"/>
    <property type="evidence" value="ECO:0007669"/>
    <property type="project" value="TreeGrafter"/>
</dbReference>
<evidence type="ECO:0000259" key="3">
    <source>
        <dbReference type="PROSITE" id="PS51718"/>
    </source>
</evidence>
<dbReference type="GO" id="GO:0000266">
    <property type="term" value="P:mitochondrial fission"/>
    <property type="evidence" value="ECO:0007669"/>
    <property type="project" value="TreeGrafter"/>
</dbReference>
<dbReference type="InterPro" id="IPR020850">
    <property type="entry name" value="GED_dom"/>
</dbReference>
<dbReference type="GO" id="GO:0048312">
    <property type="term" value="P:intracellular distribution of mitochondria"/>
    <property type="evidence" value="ECO:0007669"/>
    <property type="project" value="TreeGrafter"/>
</dbReference>
<dbReference type="InterPro" id="IPR030381">
    <property type="entry name" value="G_DYNAMIN_dom"/>
</dbReference>
<feature type="compositionally biased region" description="Basic residues" evidence="1">
    <location>
        <begin position="1"/>
        <end position="10"/>
    </location>
</feature>
<evidence type="ECO:0000256" key="1">
    <source>
        <dbReference type="SAM" id="MobiDB-lite"/>
    </source>
</evidence>
<dbReference type="GO" id="GO:0003924">
    <property type="term" value="F:GTPase activity"/>
    <property type="evidence" value="ECO:0007669"/>
    <property type="project" value="InterPro"/>
</dbReference>
<evidence type="ECO:0000313" key="4">
    <source>
        <dbReference type="EMBL" id="KAF3008704.1"/>
    </source>
</evidence>
<evidence type="ECO:0000313" key="5">
    <source>
        <dbReference type="Proteomes" id="UP000801428"/>
    </source>
</evidence>
<feature type="domain" description="GED" evidence="2">
    <location>
        <begin position="654"/>
        <end position="746"/>
    </location>
</feature>
<dbReference type="EMBL" id="SWKU01000003">
    <property type="protein sequence ID" value="KAF3008704.1"/>
    <property type="molecule type" value="Genomic_DNA"/>
</dbReference>
<dbReference type="InterPro" id="IPR022812">
    <property type="entry name" value="Dynamin"/>
</dbReference>
<dbReference type="InterPro" id="IPR045063">
    <property type="entry name" value="Dynamin_N"/>
</dbReference>
<comment type="caution">
    <text evidence="4">The sequence shown here is derived from an EMBL/GenBank/DDBJ whole genome shotgun (WGS) entry which is preliminary data.</text>
</comment>